<gene>
    <name evidence="1" type="primary">jg9400</name>
    <name evidence="1" type="ORF">PAEG_LOCUS19632</name>
</gene>
<dbReference type="Proteomes" id="UP000838756">
    <property type="component" value="Unassembled WGS sequence"/>
</dbReference>
<dbReference type="AlphaFoldDB" id="A0A8S4S101"/>
<evidence type="ECO:0000313" key="2">
    <source>
        <dbReference type="Proteomes" id="UP000838756"/>
    </source>
</evidence>
<proteinExistence type="predicted"/>
<accession>A0A8S4S101</accession>
<dbReference type="EMBL" id="CAKXAJ010025746">
    <property type="protein sequence ID" value="CAH2243508.1"/>
    <property type="molecule type" value="Genomic_DNA"/>
</dbReference>
<keyword evidence="2" id="KW-1185">Reference proteome</keyword>
<name>A0A8S4S101_9NEOP</name>
<organism evidence="1 2">
    <name type="scientific">Pararge aegeria aegeria</name>
    <dbReference type="NCBI Taxonomy" id="348720"/>
    <lineage>
        <taxon>Eukaryota</taxon>
        <taxon>Metazoa</taxon>
        <taxon>Ecdysozoa</taxon>
        <taxon>Arthropoda</taxon>
        <taxon>Hexapoda</taxon>
        <taxon>Insecta</taxon>
        <taxon>Pterygota</taxon>
        <taxon>Neoptera</taxon>
        <taxon>Endopterygota</taxon>
        <taxon>Lepidoptera</taxon>
        <taxon>Glossata</taxon>
        <taxon>Ditrysia</taxon>
        <taxon>Papilionoidea</taxon>
        <taxon>Nymphalidae</taxon>
        <taxon>Satyrinae</taxon>
        <taxon>Satyrini</taxon>
        <taxon>Parargina</taxon>
        <taxon>Pararge</taxon>
    </lineage>
</organism>
<evidence type="ECO:0000313" key="1">
    <source>
        <dbReference type="EMBL" id="CAH2243508.1"/>
    </source>
</evidence>
<reference evidence="1" key="1">
    <citation type="submission" date="2022-03" db="EMBL/GenBank/DDBJ databases">
        <authorList>
            <person name="Lindestad O."/>
        </authorList>
    </citation>
    <scope>NUCLEOTIDE SEQUENCE</scope>
</reference>
<comment type="caution">
    <text evidence="1">The sequence shown here is derived from an EMBL/GenBank/DDBJ whole genome shotgun (WGS) entry which is preliminary data.</text>
</comment>
<dbReference type="OrthoDB" id="10060824at2759"/>
<protein>
    <submittedName>
        <fullName evidence="1">Jg9400 protein</fullName>
    </submittedName>
</protein>
<sequence length="328" mass="37684">MHLNVKYTANFVEKESAILLIHGYNKTRIFDTYIVFLLHGYVGSLYPTRKCKVTGPLYRPNKVDILVASPFLVTALYKLYLMDEEPTIPIRYDDNSRLRFCVKRLCLIDKEITLVGMPKETGQEIPDHKLHLQIMCLSTQISNSWIWFRSEAGEFYVRVTTQPRWDLAIDTLQTKVQAWPLDPCSCGEACECYRTTVLMIPHRNELMLKSLRYALVENASEVMIQVYDQLIETATGKIILSMLLEEGGTNLSEVQHILRSDTTYRITSRALHPRLERATLAQHTGALLALPVTIPAQDKAEKYSVTFTSECGMDIRTYRVLFIESYSE</sequence>